<proteinExistence type="predicted"/>
<evidence type="ECO:0000313" key="1">
    <source>
        <dbReference type="EMBL" id="MBP2186690.1"/>
    </source>
</evidence>
<name>A0ABS4Q4U0_9PSEU</name>
<dbReference type="Proteomes" id="UP000741013">
    <property type="component" value="Unassembled WGS sequence"/>
</dbReference>
<accession>A0ABS4Q4U0</accession>
<organism evidence="1 2">
    <name type="scientific">Amycolatopsis magusensis</name>
    <dbReference type="NCBI Taxonomy" id="882444"/>
    <lineage>
        <taxon>Bacteria</taxon>
        <taxon>Bacillati</taxon>
        <taxon>Actinomycetota</taxon>
        <taxon>Actinomycetes</taxon>
        <taxon>Pseudonocardiales</taxon>
        <taxon>Pseudonocardiaceae</taxon>
        <taxon>Amycolatopsis</taxon>
    </lineage>
</organism>
<protein>
    <submittedName>
        <fullName evidence="1">Uncharacterized protein</fullName>
    </submittedName>
</protein>
<reference evidence="1 2" key="1">
    <citation type="submission" date="2021-03" db="EMBL/GenBank/DDBJ databases">
        <title>Sequencing the genomes of 1000 actinobacteria strains.</title>
        <authorList>
            <person name="Klenk H.-P."/>
        </authorList>
    </citation>
    <scope>NUCLEOTIDE SEQUENCE [LARGE SCALE GENOMIC DNA]</scope>
    <source>
        <strain evidence="1 2">DSM 45510</strain>
    </source>
</reference>
<evidence type="ECO:0000313" key="2">
    <source>
        <dbReference type="Proteomes" id="UP000741013"/>
    </source>
</evidence>
<dbReference type="RefSeq" id="WP_281068346.1">
    <property type="nucleotide sequence ID" value="NZ_JAGGMS010000001.1"/>
</dbReference>
<gene>
    <name evidence="1" type="ORF">JOM49_008216</name>
</gene>
<dbReference type="EMBL" id="JAGGMS010000001">
    <property type="protein sequence ID" value="MBP2186690.1"/>
    <property type="molecule type" value="Genomic_DNA"/>
</dbReference>
<keyword evidence="2" id="KW-1185">Reference proteome</keyword>
<comment type="caution">
    <text evidence="1">The sequence shown here is derived from an EMBL/GenBank/DDBJ whole genome shotgun (WGS) entry which is preliminary data.</text>
</comment>
<sequence length="44" mass="4881">MIAGAAVVDRYTETTWVPVRASEQAADREPHWVRADNIVDVLAT</sequence>